<dbReference type="InterPro" id="IPR011990">
    <property type="entry name" value="TPR-like_helical_dom_sf"/>
</dbReference>
<dbReference type="RefSeq" id="WP_100387960.1">
    <property type="nucleotide sequence ID" value="NZ_BMZU01000001.1"/>
</dbReference>
<evidence type="ECO:0000313" key="1">
    <source>
        <dbReference type="EMBL" id="PJJ81254.1"/>
    </source>
</evidence>
<keyword evidence="2" id="KW-1185">Reference proteome</keyword>
<comment type="caution">
    <text evidence="1">The sequence shown here is derived from an EMBL/GenBank/DDBJ whole genome shotgun (WGS) entry which is preliminary data.</text>
</comment>
<gene>
    <name evidence="1" type="ORF">CLV85_0425</name>
</gene>
<dbReference type="EMBL" id="PGFH01000001">
    <property type="protein sequence ID" value="PJJ81254.1"/>
    <property type="molecule type" value="Genomic_DNA"/>
</dbReference>
<proteinExistence type="predicted"/>
<organism evidence="1 2">
    <name type="scientific">Salinibacterium amurskyense</name>
    <dbReference type="NCBI Taxonomy" id="205941"/>
    <lineage>
        <taxon>Bacteria</taxon>
        <taxon>Bacillati</taxon>
        <taxon>Actinomycetota</taxon>
        <taxon>Actinomycetes</taxon>
        <taxon>Micrococcales</taxon>
        <taxon>Microbacteriaceae</taxon>
        <taxon>Salinibacterium</taxon>
    </lineage>
</organism>
<dbReference type="Gene3D" id="1.25.40.10">
    <property type="entry name" value="Tetratricopeptide repeat domain"/>
    <property type="match status" value="2"/>
</dbReference>
<dbReference type="Proteomes" id="UP000231742">
    <property type="component" value="Unassembled WGS sequence"/>
</dbReference>
<evidence type="ECO:0008006" key="3">
    <source>
        <dbReference type="Google" id="ProtNLM"/>
    </source>
</evidence>
<dbReference type="AlphaFoldDB" id="A0A2M9D6C1"/>
<dbReference type="SUPFAM" id="SSF48452">
    <property type="entry name" value="TPR-like"/>
    <property type="match status" value="2"/>
</dbReference>
<reference evidence="1 2" key="1">
    <citation type="submission" date="2017-11" db="EMBL/GenBank/DDBJ databases">
        <title>Genomic Encyclopedia of Archaeal and Bacterial Type Strains, Phase II (KMG-II): From Individual Species to Whole Genera.</title>
        <authorList>
            <person name="Goeker M."/>
        </authorList>
    </citation>
    <scope>NUCLEOTIDE SEQUENCE [LARGE SCALE GENOMIC DNA]</scope>
    <source>
        <strain evidence="1 2">DSM 16400</strain>
    </source>
</reference>
<accession>A0A2M9D6C1</accession>
<dbReference type="OrthoDB" id="5093156at2"/>
<name>A0A2M9D6C1_9MICO</name>
<sequence length="555" mass="59835">MVFALSDIDAPTEGEQWLLRAEELFTGEEFAPALSAGNQAVLLTSGVARVNALEVVTACCVQLGQFETADIVAQQRHDLLIELDRPLEAASQAKMGLARFGRAEPYDLAALEREARAAADLPPRLHAIALLAHADAMWRQSFRDLENIHSSAGLAYLQADVAEDKGSTQFRALRYLVQIAYDAGDAPRMLEFCDLLLASARNRTARAEAHTFHALALSGVHQPTEALHAVNLAIDLYAAIDLPERLYNTTLLGGRLAVDARERAVALGRFRDAVTLADQLDIDNSEARKAVANTLVATDNHTEAIGMLTEVYNHETATGAPPEVRAESLDFMAHSLAATEQPDAAIEVWAMASNLYTEARALDDLARANYNAAALQTQRDNHEAARELLMVAAAAVRESEGDGALYVGVLHSLGMTQARVGDRTALATFDEIATETSRNNAMRLWATALDGKARALHILGETPDAIEHAAKAAAALRSAGDPREALTIERFAAELLAEQGRTKDAIKLLKTVVKNARGDAEMLAGANRELADCYDALGKKRRATGTRSLAEKAQP</sequence>
<protein>
    <recommendedName>
        <fullName evidence="3">Tetratricopeptide repeat protein</fullName>
    </recommendedName>
</protein>
<evidence type="ECO:0000313" key="2">
    <source>
        <dbReference type="Proteomes" id="UP000231742"/>
    </source>
</evidence>